<gene>
    <name evidence="1" type="ORF">ACFQDD_09340</name>
</gene>
<comment type="caution">
    <text evidence="1">The sequence shown here is derived from an EMBL/GenBank/DDBJ whole genome shotgun (WGS) entry which is preliminary data.</text>
</comment>
<keyword evidence="2" id="KW-1185">Reference proteome</keyword>
<reference evidence="1 2" key="1">
    <citation type="journal article" date="2019" name="Int. J. Syst. Evol. Microbiol.">
        <title>The Global Catalogue of Microorganisms (GCM) 10K type strain sequencing project: providing services to taxonomists for standard genome sequencing and annotation.</title>
        <authorList>
            <consortium name="The Broad Institute Genomics Platform"/>
            <consortium name="The Broad Institute Genome Sequencing Center for Infectious Disease"/>
            <person name="Wu L."/>
            <person name="Ma J."/>
        </authorList>
    </citation>
    <scope>NUCLEOTIDE SEQUENCE [LARGE SCALE GENOMIC DNA]</scope>
    <source>
        <strain evidence="1 2">PJ61</strain>
    </source>
</reference>
<dbReference type="Gene3D" id="3.40.720.10">
    <property type="entry name" value="Alkaline Phosphatase, subunit A"/>
    <property type="match status" value="1"/>
</dbReference>
<dbReference type="EMBL" id="JBHSWT010000477">
    <property type="protein sequence ID" value="MFC6771717.1"/>
    <property type="molecule type" value="Genomic_DNA"/>
</dbReference>
<dbReference type="InterPro" id="IPR017850">
    <property type="entry name" value="Alkaline_phosphatase_core_sf"/>
</dbReference>
<organism evidence="1 2">
    <name type="scientific">Halorubrum pallidum</name>
    <dbReference type="NCBI Taxonomy" id="1526114"/>
    <lineage>
        <taxon>Archaea</taxon>
        <taxon>Methanobacteriati</taxon>
        <taxon>Methanobacteriota</taxon>
        <taxon>Stenosarchaea group</taxon>
        <taxon>Halobacteria</taxon>
        <taxon>Halobacteriales</taxon>
        <taxon>Haloferacaceae</taxon>
        <taxon>Halorubrum</taxon>
    </lineage>
</organism>
<dbReference type="Proteomes" id="UP001596274">
    <property type="component" value="Unassembled WGS sequence"/>
</dbReference>
<evidence type="ECO:0008006" key="3">
    <source>
        <dbReference type="Google" id="ProtNLM"/>
    </source>
</evidence>
<protein>
    <recommendedName>
        <fullName evidence="3">Sulfatase N-terminal domain-containing protein</fullName>
    </recommendedName>
</protein>
<sequence>MALVPEQYNLSNFIQAVRNPAKFLDEAHRHAQRFYPIPEYGRRLLFNHRYGPGTDFIEEDWDTLIILDACRYDEFARQSDLDGSLQSRISRGSQSIEFMEENFQSKRLHDTVYVTGNPHTAKLDEETFHAMFTVPVEPLEPPAYEGFPPNSRAVRPEDVVERAKQAYENFPDKRLVVHFMTPHTPYLGETGAETYSNLHESRGDLTVKMGRGANGNLNLTVSQIMNNGAIDISDETLKTAYRENIDIVLKHVEELLAVLSGKTVVTADHGEFLGETVRLAESETWRAKTYGHFRVARPELRDVPWLVVEQGDRREVTSEPPVESERFAADEVEQQLEALGYA</sequence>
<proteinExistence type="predicted"/>
<accession>A0ABD5T7E0</accession>
<dbReference type="AlphaFoldDB" id="A0ABD5T7E0"/>
<evidence type="ECO:0000313" key="2">
    <source>
        <dbReference type="Proteomes" id="UP001596274"/>
    </source>
</evidence>
<name>A0ABD5T7E0_9EURY</name>
<evidence type="ECO:0000313" key="1">
    <source>
        <dbReference type="EMBL" id="MFC6771717.1"/>
    </source>
</evidence>